<name>A0ABS7Q133_9SPHN</name>
<protein>
    <submittedName>
        <fullName evidence="1">Dipeptidase</fullName>
    </submittedName>
</protein>
<dbReference type="Gene3D" id="3.20.20.140">
    <property type="entry name" value="Metal-dependent hydrolases"/>
    <property type="match status" value="1"/>
</dbReference>
<dbReference type="EMBL" id="JAINVV010000015">
    <property type="protein sequence ID" value="MBY8826247.1"/>
    <property type="molecule type" value="Genomic_DNA"/>
</dbReference>
<comment type="caution">
    <text evidence="1">The sequence shown here is derived from an EMBL/GenBank/DDBJ whole genome shotgun (WGS) entry which is preliminary data.</text>
</comment>
<dbReference type="InterPro" id="IPR008257">
    <property type="entry name" value="Pept_M19"/>
</dbReference>
<proteinExistence type="predicted"/>
<dbReference type="SUPFAM" id="SSF51556">
    <property type="entry name" value="Metallo-dependent hydrolases"/>
    <property type="match status" value="1"/>
</dbReference>
<dbReference type="PANTHER" id="PTHR10443:SF12">
    <property type="entry name" value="DIPEPTIDASE"/>
    <property type="match status" value="1"/>
</dbReference>
<dbReference type="InterPro" id="IPR032466">
    <property type="entry name" value="Metal_Hydrolase"/>
</dbReference>
<keyword evidence="2" id="KW-1185">Reference proteome</keyword>
<organism evidence="1 2">
    <name type="scientific">Sphingomonas colocasiae</name>
    <dbReference type="NCBI Taxonomy" id="1848973"/>
    <lineage>
        <taxon>Bacteria</taxon>
        <taxon>Pseudomonadati</taxon>
        <taxon>Pseudomonadota</taxon>
        <taxon>Alphaproteobacteria</taxon>
        <taxon>Sphingomonadales</taxon>
        <taxon>Sphingomonadaceae</taxon>
        <taxon>Sphingomonas</taxon>
    </lineage>
</organism>
<reference evidence="1 2" key="1">
    <citation type="submission" date="2021-08" db="EMBL/GenBank/DDBJ databases">
        <authorList>
            <person name="Tuo L."/>
        </authorList>
    </citation>
    <scope>NUCLEOTIDE SEQUENCE [LARGE SCALE GENOMIC DNA]</scope>
    <source>
        <strain evidence="1 2">JCM 31229</strain>
    </source>
</reference>
<evidence type="ECO:0000313" key="2">
    <source>
        <dbReference type="Proteomes" id="UP000706039"/>
    </source>
</evidence>
<sequence>MDIEALHAETIIIDAVCPITYETRYVDWYREGGVTVVTPTVAWVQDASYAFKAIASWHAFVAGRADMRLIRTTADIVAAKAAGQTGILLHFQGTDPIEDNLDYVRIYGELGVKVIQLCYNRRNRVGDGGSERTDSGLSYFGLEMVAALNDAGIVVDCAHTGTRTTLEAIEASRSPVVISHGNAAAIHPSNRNVPDEVIKAIGANGGVVGVVGFPAFVHDSARPTLDHFIDHIVHIAGLIGIDHVGLGIDYASMQWPIVSDEAAVAIYDQAIAAGIWRADTYPKPPYYYPAGIETPQTMINLTRRLAERGFDEASIRKLLGANWMALYRAVWGE</sequence>
<accession>A0ABS7Q133</accession>
<evidence type="ECO:0000313" key="1">
    <source>
        <dbReference type="EMBL" id="MBY8826247.1"/>
    </source>
</evidence>
<dbReference type="Proteomes" id="UP000706039">
    <property type="component" value="Unassembled WGS sequence"/>
</dbReference>
<dbReference type="RefSeq" id="WP_222993706.1">
    <property type="nucleotide sequence ID" value="NZ_JAINVV010000015.1"/>
</dbReference>
<dbReference type="PROSITE" id="PS51365">
    <property type="entry name" value="RENAL_DIPEPTIDASE_2"/>
    <property type="match status" value="1"/>
</dbReference>
<dbReference type="PANTHER" id="PTHR10443">
    <property type="entry name" value="MICROSOMAL DIPEPTIDASE"/>
    <property type="match status" value="1"/>
</dbReference>
<gene>
    <name evidence="1" type="ORF">K7G82_28350</name>
</gene>
<dbReference type="Pfam" id="PF01244">
    <property type="entry name" value="Peptidase_M19"/>
    <property type="match status" value="1"/>
</dbReference>